<dbReference type="Gene3D" id="3.10.620.30">
    <property type="match status" value="1"/>
</dbReference>
<sequence>MLLFVAVSISQAVATNIPGSKRLEQLDQFAFNADARYSKDVKTLAAYLNKEATNDYERARIIFAWVARNIRYNDNGYNAGNFGDNSAEVVLKSRISVCDGYARLYKALGEEMGLKVETVSGYAKGYGYAPGKRFTQTNHAWNSVFLNGSWRLVDATWGSGSAKMVNGKLKTIVNYTPYWFDVDPHAFLFSHLPKDPKWQQIEKPITLAQYEKLTSVEESLFKLGIDASEVLNGLTSGKLQSVATTWNTDLPIKVESAPLHGKLQPGKPYSLSITTAEDVELLVLNNKQWFYFDTKGSNHTIQVKPAPGSLAIMARKKGSKGNYNYFMEYKVGG</sequence>
<protein>
    <recommendedName>
        <fullName evidence="1">Transglutaminase-like domain-containing protein</fullName>
    </recommendedName>
</protein>
<name>A0ABS6XFP0_9BACT</name>
<accession>A0ABS6XFP0</accession>
<organism evidence="2 3">
    <name type="scientific">Pontibacter populi</name>
    <dbReference type="NCBI Taxonomy" id="890055"/>
    <lineage>
        <taxon>Bacteria</taxon>
        <taxon>Pseudomonadati</taxon>
        <taxon>Bacteroidota</taxon>
        <taxon>Cytophagia</taxon>
        <taxon>Cytophagales</taxon>
        <taxon>Hymenobacteraceae</taxon>
        <taxon>Pontibacter</taxon>
    </lineage>
</organism>
<dbReference type="Proteomes" id="UP000774935">
    <property type="component" value="Unassembled WGS sequence"/>
</dbReference>
<gene>
    <name evidence="2" type="ORF">KYK27_13165</name>
</gene>
<dbReference type="SUPFAM" id="SSF54001">
    <property type="entry name" value="Cysteine proteinases"/>
    <property type="match status" value="1"/>
</dbReference>
<evidence type="ECO:0000259" key="1">
    <source>
        <dbReference type="SMART" id="SM00460"/>
    </source>
</evidence>
<dbReference type="InterPro" id="IPR052557">
    <property type="entry name" value="CAP/Cytokinesis_protein"/>
</dbReference>
<reference evidence="2 3" key="1">
    <citation type="submission" date="2021-07" db="EMBL/GenBank/DDBJ databases">
        <authorList>
            <person name="Kim M.K."/>
        </authorList>
    </citation>
    <scope>NUCLEOTIDE SEQUENCE [LARGE SCALE GENOMIC DNA]</scope>
    <source>
        <strain evidence="2 3">HLY7-15</strain>
    </source>
</reference>
<dbReference type="Pfam" id="PF01841">
    <property type="entry name" value="Transglut_core"/>
    <property type="match status" value="1"/>
</dbReference>
<evidence type="ECO:0000313" key="2">
    <source>
        <dbReference type="EMBL" id="MBW3366005.1"/>
    </source>
</evidence>
<proteinExistence type="predicted"/>
<evidence type="ECO:0000313" key="3">
    <source>
        <dbReference type="Proteomes" id="UP000774935"/>
    </source>
</evidence>
<dbReference type="EMBL" id="JAHWXQ010000003">
    <property type="protein sequence ID" value="MBW3366005.1"/>
    <property type="molecule type" value="Genomic_DNA"/>
</dbReference>
<comment type="caution">
    <text evidence="2">The sequence shown here is derived from an EMBL/GenBank/DDBJ whole genome shotgun (WGS) entry which is preliminary data.</text>
</comment>
<dbReference type="PANTHER" id="PTHR46333">
    <property type="entry name" value="CYTOKINESIS PROTEIN 3"/>
    <property type="match status" value="1"/>
</dbReference>
<dbReference type="PANTHER" id="PTHR46333:SF2">
    <property type="entry name" value="CYTOKINESIS PROTEIN 3"/>
    <property type="match status" value="1"/>
</dbReference>
<feature type="domain" description="Transglutaminase-like" evidence="1">
    <location>
        <begin position="90"/>
        <end position="157"/>
    </location>
</feature>
<dbReference type="InterPro" id="IPR038765">
    <property type="entry name" value="Papain-like_cys_pep_sf"/>
</dbReference>
<dbReference type="SMART" id="SM00460">
    <property type="entry name" value="TGc"/>
    <property type="match status" value="1"/>
</dbReference>
<keyword evidence="3" id="KW-1185">Reference proteome</keyword>
<dbReference type="InterPro" id="IPR002931">
    <property type="entry name" value="Transglutaminase-like"/>
</dbReference>